<dbReference type="PANTHER" id="PTHR11070:SF17">
    <property type="entry name" value="DNA HELICASE IV"/>
    <property type="match status" value="1"/>
</dbReference>
<organism evidence="7 8">
    <name type="scientific">Lentilactobacillus farraginis DSM 18382 = JCM 14108</name>
    <dbReference type="NCBI Taxonomy" id="1423743"/>
    <lineage>
        <taxon>Bacteria</taxon>
        <taxon>Bacillati</taxon>
        <taxon>Bacillota</taxon>
        <taxon>Bacilli</taxon>
        <taxon>Lactobacillales</taxon>
        <taxon>Lactobacillaceae</taxon>
        <taxon>Lentilactobacillus</taxon>
    </lineage>
</organism>
<dbReference type="GO" id="GO:0000725">
    <property type="term" value="P:recombinational repair"/>
    <property type="evidence" value="ECO:0007669"/>
    <property type="project" value="TreeGrafter"/>
</dbReference>
<keyword evidence="1" id="KW-0547">Nucleotide-binding</keyword>
<reference evidence="7" key="1">
    <citation type="journal article" date="2014" name="Genome Announc.">
        <title>Draft Genome Sequences of Two Lactobacillus Strains, L. farraginis JCM 14108T and L. composti JCM 14202T, Isolated from Compost of Distilled Shochu Residue.</title>
        <authorList>
            <person name="Yuki M."/>
            <person name="Oshima K."/>
            <person name="Suda W."/>
            <person name="Kitahara M."/>
            <person name="Kitamura K."/>
            <person name="Iida T."/>
            <person name="Hattori M."/>
            <person name="Ohkuma M."/>
        </authorList>
    </citation>
    <scope>NUCLEOTIDE SEQUENCE [LARGE SCALE GENOMIC DNA]</scope>
    <source>
        <strain evidence="7">JCM 14108</strain>
    </source>
</reference>
<dbReference type="Gene3D" id="3.40.50.300">
    <property type="entry name" value="P-loop containing nucleotide triphosphate hydrolases"/>
    <property type="match status" value="2"/>
</dbReference>
<dbReference type="SUPFAM" id="SSF52540">
    <property type="entry name" value="P-loop containing nucleoside triphosphate hydrolases"/>
    <property type="match status" value="1"/>
</dbReference>
<comment type="caution">
    <text evidence="7">The sequence shown here is derived from an EMBL/GenBank/DDBJ whole genome shotgun (WGS) entry which is preliminary data.</text>
</comment>
<dbReference type="AlphaFoldDB" id="X0PHU0"/>
<evidence type="ECO:0000256" key="4">
    <source>
        <dbReference type="ARBA" id="ARBA00022840"/>
    </source>
</evidence>
<protein>
    <submittedName>
        <fullName evidence="7">DNA helicase</fullName>
    </submittedName>
</protein>
<dbReference type="InterPro" id="IPR014016">
    <property type="entry name" value="UvrD-like_ATP-bd"/>
</dbReference>
<gene>
    <name evidence="7" type="ORF">JCM14108_1608</name>
</gene>
<evidence type="ECO:0000256" key="1">
    <source>
        <dbReference type="ARBA" id="ARBA00022741"/>
    </source>
</evidence>
<keyword evidence="2" id="KW-0378">Hydrolase</keyword>
<name>X0PHU0_9LACO</name>
<feature type="domain" description="UvrD-like helicase C-terminal" evidence="6">
    <location>
        <begin position="182"/>
        <end position="229"/>
    </location>
</feature>
<dbReference type="Pfam" id="PF13538">
    <property type="entry name" value="UvrD_C_2"/>
    <property type="match status" value="1"/>
</dbReference>
<keyword evidence="3 7" id="KW-0347">Helicase</keyword>
<feature type="domain" description="UvrD-like helicase ATP-binding" evidence="5">
    <location>
        <begin position="12"/>
        <end position="57"/>
    </location>
</feature>
<dbReference type="Proteomes" id="UP000019488">
    <property type="component" value="Unassembled WGS sequence"/>
</dbReference>
<accession>X0PHU0</accession>
<dbReference type="GO" id="GO:0005524">
    <property type="term" value="F:ATP binding"/>
    <property type="evidence" value="ECO:0007669"/>
    <property type="project" value="UniProtKB-KW"/>
</dbReference>
<evidence type="ECO:0000256" key="3">
    <source>
        <dbReference type="ARBA" id="ARBA00022806"/>
    </source>
</evidence>
<evidence type="ECO:0000313" key="8">
    <source>
        <dbReference type="Proteomes" id="UP000019488"/>
    </source>
</evidence>
<dbReference type="GO" id="GO:0016787">
    <property type="term" value="F:hydrolase activity"/>
    <property type="evidence" value="ECO:0007669"/>
    <property type="project" value="UniProtKB-KW"/>
</dbReference>
<dbReference type="InterPro" id="IPR000212">
    <property type="entry name" value="DNA_helicase_UvrD/REP"/>
</dbReference>
<dbReference type="Pfam" id="PF00580">
    <property type="entry name" value="UvrD-helicase"/>
    <property type="match status" value="1"/>
</dbReference>
<evidence type="ECO:0000313" key="7">
    <source>
        <dbReference type="EMBL" id="GAF36632.1"/>
    </source>
</evidence>
<dbReference type="InterPro" id="IPR027785">
    <property type="entry name" value="UvrD-like_helicase_C"/>
</dbReference>
<evidence type="ECO:0000259" key="5">
    <source>
        <dbReference type="Pfam" id="PF00580"/>
    </source>
</evidence>
<evidence type="ECO:0000256" key="2">
    <source>
        <dbReference type="ARBA" id="ARBA00022801"/>
    </source>
</evidence>
<dbReference type="GO" id="GO:0005829">
    <property type="term" value="C:cytosol"/>
    <property type="evidence" value="ECO:0007669"/>
    <property type="project" value="TreeGrafter"/>
</dbReference>
<dbReference type="eggNOG" id="COG3973">
    <property type="taxonomic scope" value="Bacteria"/>
</dbReference>
<proteinExistence type="predicted"/>
<dbReference type="GO" id="GO:0043138">
    <property type="term" value="F:3'-5' DNA helicase activity"/>
    <property type="evidence" value="ECO:0007669"/>
    <property type="project" value="TreeGrafter"/>
</dbReference>
<sequence length="249" mass="28378">MYDLMTGKRGDKDIRYLFIDEVQDYSAFQLAFLKFSFPRAKFTLLGDLNQAIFTHENSRKLLGELSSMFPADKTRVVQLTKSYRSTAQITNFTKHLLTNGEEIEPFNRQGELPEIHVAAGVDAAVEKVKNQAEKNLTDHETTAIIGKTLKECRQLTDKLAEVGVKATLIRTENQRLVKGIIVVPSYLAKGLEFDSVIMWDASKNCYPDDHDRQLVYTICTRAMHRLTIIATKELSPIFETVPQEEYQLV</sequence>
<keyword evidence="4" id="KW-0067">ATP-binding</keyword>
<dbReference type="PANTHER" id="PTHR11070">
    <property type="entry name" value="UVRD / RECB / PCRA DNA HELICASE FAMILY MEMBER"/>
    <property type="match status" value="1"/>
</dbReference>
<dbReference type="GO" id="GO:0003677">
    <property type="term" value="F:DNA binding"/>
    <property type="evidence" value="ECO:0007669"/>
    <property type="project" value="InterPro"/>
</dbReference>
<dbReference type="EMBL" id="BAKI01000014">
    <property type="protein sequence ID" value="GAF36632.1"/>
    <property type="molecule type" value="Genomic_DNA"/>
</dbReference>
<evidence type="ECO:0000259" key="6">
    <source>
        <dbReference type="Pfam" id="PF13538"/>
    </source>
</evidence>
<dbReference type="InterPro" id="IPR027417">
    <property type="entry name" value="P-loop_NTPase"/>
</dbReference>